<reference evidence="5 6" key="1">
    <citation type="journal article" date="2020" name="IScience">
        <title>Genome Sequencing of the Endangered Kingdonia uniflora (Circaeasteraceae, Ranunculales) Reveals Potential Mechanisms of Evolutionary Specialization.</title>
        <authorList>
            <person name="Sun Y."/>
            <person name="Deng T."/>
            <person name="Zhang A."/>
            <person name="Moore M.J."/>
            <person name="Landis J.B."/>
            <person name="Lin N."/>
            <person name="Zhang H."/>
            <person name="Zhang X."/>
            <person name="Huang J."/>
            <person name="Zhang X."/>
            <person name="Sun H."/>
            <person name="Wang H."/>
        </authorList>
    </citation>
    <scope>NUCLEOTIDE SEQUENCE [LARGE SCALE GENOMIC DNA]</scope>
    <source>
        <strain evidence="5">TB1705</strain>
        <tissue evidence="5">Leaf</tissue>
    </source>
</reference>
<dbReference type="SUPFAM" id="SSF54995">
    <property type="entry name" value="Ribosomal protein S6"/>
    <property type="match status" value="1"/>
</dbReference>
<sequence length="314" mass="36331">MASMEVFMQSSSFKKTCLIPRNISHKQRVIPKSRICYLISSNGCPSNSPSGLFSTQKHSVQVNKCRGRELVVTGAKNKKKKKEDSHSFVSKPDEATGPFPEAVLLKERCVKFQKKVQGDGRILPEFEDAEEEKLFDFLNLQLESDLNLERMRHYEVVYLIHEDCIEEVGSVNSKIEEFIKEKKGRIWRVNDWGLRRLAYKIQKARNAHYMLMNFEMEAKLINDFKTLLDKDERVIRHLVIKRDEAITKDFPSPLEFHTLRADMDGNDDDEDMDDDKDFDDDDDDDIIIIDEEDNGENSRSVESVVTIGGKKVYA</sequence>
<dbReference type="FunFam" id="3.30.70.60:FF:000002">
    <property type="entry name" value="30S ribosomal protein S6"/>
    <property type="match status" value="1"/>
</dbReference>
<comment type="caution">
    <text evidence="5">The sequence shown here is derived from an EMBL/GenBank/DDBJ whole genome shotgun (WGS) entry which is preliminary data.</text>
</comment>
<evidence type="ECO:0000256" key="4">
    <source>
        <dbReference type="SAM" id="MobiDB-lite"/>
    </source>
</evidence>
<dbReference type="CDD" id="cd00473">
    <property type="entry name" value="bS6"/>
    <property type="match status" value="1"/>
</dbReference>
<dbReference type="GO" id="GO:0015935">
    <property type="term" value="C:small ribosomal subunit"/>
    <property type="evidence" value="ECO:0007669"/>
    <property type="project" value="TreeGrafter"/>
</dbReference>
<dbReference type="InterPro" id="IPR035980">
    <property type="entry name" value="Ribosomal_bS6_sf"/>
</dbReference>
<dbReference type="EMBL" id="JACGCM010002602">
    <property type="protein sequence ID" value="KAF6138295.1"/>
    <property type="molecule type" value="Genomic_DNA"/>
</dbReference>
<feature type="compositionally biased region" description="Acidic residues" evidence="4">
    <location>
        <begin position="264"/>
        <end position="283"/>
    </location>
</feature>
<accession>A0A7J7L6M6</accession>
<proteinExistence type="inferred from homology"/>
<dbReference type="Proteomes" id="UP000541444">
    <property type="component" value="Unassembled WGS sequence"/>
</dbReference>
<evidence type="ECO:0000256" key="2">
    <source>
        <dbReference type="ARBA" id="ARBA00022730"/>
    </source>
</evidence>
<gene>
    <name evidence="5" type="ORF">GIB67_001445</name>
</gene>
<keyword evidence="6" id="KW-1185">Reference proteome</keyword>
<name>A0A7J7L6M6_9MAGN</name>
<dbReference type="GO" id="GO:0005737">
    <property type="term" value="C:cytoplasm"/>
    <property type="evidence" value="ECO:0007669"/>
    <property type="project" value="UniProtKB-ARBA"/>
</dbReference>
<feature type="region of interest" description="Disordered" evidence="4">
    <location>
        <begin position="259"/>
        <end position="283"/>
    </location>
</feature>
<dbReference type="Gene3D" id="3.30.70.60">
    <property type="match status" value="1"/>
</dbReference>
<dbReference type="GO" id="GO:0003735">
    <property type="term" value="F:structural constituent of ribosome"/>
    <property type="evidence" value="ECO:0007669"/>
    <property type="project" value="InterPro"/>
</dbReference>
<evidence type="ECO:0000256" key="1">
    <source>
        <dbReference type="ARBA" id="ARBA00009512"/>
    </source>
</evidence>
<dbReference type="InterPro" id="IPR020814">
    <property type="entry name" value="Ribosomal_S6_plastid/chlpt"/>
</dbReference>
<dbReference type="GO" id="GO:0070181">
    <property type="term" value="F:small ribosomal subunit rRNA binding"/>
    <property type="evidence" value="ECO:0007669"/>
    <property type="project" value="TreeGrafter"/>
</dbReference>
<keyword evidence="3" id="KW-0694">RNA-binding</keyword>
<dbReference type="NCBIfam" id="TIGR00166">
    <property type="entry name" value="S6"/>
    <property type="match status" value="1"/>
</dbReference>
<evidence type="ECO:0008006" key="7">
    <source>
        <dbReference type="Google" id="ProtNLM"/>
    </source>
</evidence>
<dbReference type="PANTHER" id="PTHR21011:SF1">
    <property type="entry name" value="SMALL RIBOSOMAL SUBUNIT PROTEIN BS6M"/>
    <property type="match status" value="1"/>
</dbReference>
<dbReference type="AlphaFoldDB" id="A0A7J7L6M6"/>
<comment type="similarity">
    <text evidence="1">Belongs to the bacterial ribosomal protein bS6 family.</text>
</comment>
<dbReference type="HAMAP" id="MF_00360">
    <property type="entry name" value="Ribosomal_bS6"/>
    <property type="match status" value="1"/>
</dbReference>
<dbReference type="PANTHER" id="PTHR21011">
    <property type="entry name" value="MITOCHONDRIAL 28S RIBOSOMAL PROTEIN S6"/>
    <property type="match status" value="1"/>
</dbReference>
<keyword evidence="2" id="KW-0699">rRNA-binding</keyword>
<protein>
    <recommendedName>
        <fullName evidence="7">30S ribosomal protein S6</fullName>
    </recommendedName>
</protein>
<dbReference type="InterPro" id="IPR014717">
    <property type="entry name" value="Transl_elong_EF1B/ribsomal_bS6"/>
</dbReference>
<dbReference type="OrthoDB" id="669828at2759"/>
<organism evidence="5 6">
    <name type="scientific">Kingdonia uniflora</name>
    <dbReference type="NCBI Taxonomy" id="39325"/>
    <lineage>
        <taxon>Eukaryota</taxon>
        <taxon>Viridiplantae</taxon>
        <taxon>Streptophyta</taxon>
        <taxon>Embryophyta</taxon>
        <taxon>Tracheophyta</taxon>
        <taxon>Spermatophyta</taxon>
        <taxon>Magnoliopsida</taxon>
        <taxon>Ranunculales</taxon>
        <taxon>Circaeasteraceae</taxon>
        <taxon>Kingdonia</taxon>
    </lineage>
</organism>
<dbReference type="GO" id="GO:0006412">
    <property type="term" value="P:translation"/>
    <property type="evidence" value="ECO:0007669"/>
    <property type="project" value="InterPro"/>
</dbReference>
<evidence type="ECO:0000313" key="5">
    <source>
        <dbReference type="EMBL" id="KAF6138295.1"/>
    </source>
</evidence>
<dbReference type="Pfam" id="PF01250">
    <property type="entry name" value="Ribosomal_S6"/>
    <property type="match status" value="1"/>
</dbReference>
<evidence type="ECO:0000313" key="6">
    <source>
        <dbReference type="Proteomes" id="UP000541444"/>
    </source>
</evidence>
<evidence type="ECO:0000256" key="3">
    <source>
        <dbReference type="ARBA" id="ARBA00022884"/>
    </source>
</evidence>
<dbReference type="InterPro" id="IPR000529">
    <property type="entry name" value="Ribosomal_bS6"/>
</dbReference>